<feature type="transmembrane region" description="Helical" evidence="1">
    <location>
        <begin position="92"/>
        <end position="110"/>
    </location>
</feature>
<dbReference type="Pfam" id="PF01569">
    <property type="entry name" value="PAP2"/>
    <property type="match status" value="1"/>
</dbReference>
<dbReference type="InterPro" id="IPR000326">
    <property type="entry name" value="PAP2/HPO"/>
</dbReference>
<accession>X1QCB5</accession>
<sequence length="254" mass="28422">TSYLNEFFRNIFQDPRPATNIDPGEVSPENPAGLIEPYYGFPSGHTSTAIATWGYIGYNFRKRLYIVIILGIIIFLVAISRMIIGVHDLQDVIGGFSLGLVVLLLFTYLEPYGTKQFNALNLPIKLIVIVVVSLVLFLLGTFLFPTSGTELLPVPVAFSDTGRISQVCGVMLGFGIGYVLENEYVKYEPSKLNLKWKIINLVIGLLIVFVVYFALEAIRGVFDSVFYRFARYAIIGFVLGYLVPLIFVKLNKIQ</sequence>
<name>X1QCB5_9ZZZZ</name>
<dbReference type="Gene3D" id="1.20.144.10">
    <property type="entry name" value="Phosphatidic acid phosphatase type 2/haloperoxidase"/>
    <property type="match status" value="1"/>
</dbReference>
<dbReference type="EMBL" id="BARW01000559">
    <property type="protein sequence ID" value="GAI66122.1"/>
    <property type="molecule type" value="Genomic_DNA"/>
</dbReference>
<feature type="transmembrane region" description="Helical" evidence="1">
    <location>
        <begin position="201"/>
        <end position="222"/>
    </location>
</feature>
<dbReference type="SUPFAM" id="SSF48317">
    <property type="entry name" value="Acid phosphatase/Vanadium-dependent haloperoxidase"/>
    <property type="match status" value="1"/>
</dbReference>
<keyword evidence="1" id="KW-0472">Membrane</keyword>
<gene>
    <name evidence="3" type="ORF">S12H4_02327</name>
</gene>
<comment type="caution">
    <text evidence="3">The sequence shown here is derived from an EMBL/GenBank/DDBJ whole genome shotgun (WGS) entry which is preliminary data.</text>
</comment>
<keyword evidence="1" id="KW-1133">Transmembrane helix</keyword>
<keyword evidence="1" id="KW-0812">Transmembrane</keyword>
<organism evidence="3">
    <name type="scientific">marine sediment metagenome</name>
    <dbReference type="NCBI Taxonomy" id="412755"/>
    <lineage>
        <taxon>unclassified sequences</taxon>
        <taxon>metagenomes</taxon>
        <taxon>ecological metagenomes</taxon>
    </lineage>
</organism>
<reference evidence="3" key="1">
    <citation type="journal article" date="2014" name="Front. Microbiol.">
        <title>High frequency of phylogenetically diverse reductive dehalogenase-homologous genes in deep subseafloor sedimentary metagenomes.</title>
        <authorList>
            <person name="Kawai M."/>
            <person name="Futagami T."/>
            <person name="Toyoda A."/>
            <person name="Takaki Y."/>
            <person name="Nishi S."/>
            <person name="Hori S."/>
            <person name="Arai W."/>
            <person name="Tsubouchi T."/>
            <person name="Morono Y."/>
            <person name="Uchiyama I."/>
            <person name="Ito T."/>
            <person name="Fujiyama A."/>
            <person name="Inagaki F."/>
            <person name="Takami H."/>
        </authorList>
    </citation>
    <scope>NUCLEOTIDE SEQUENCE</scope>
    <source>
        <strain evidence="3">Expedition CK06-06</strain>
    </source>
</reference>
<evidence type="ECO:0000313" key="3">
    <source>
        <dbReference type="EMBL" id="GAI66122.1"/>
    </source>
</evidence>
<feature type="non-terminal residue" evidence="3">
    <location>
        <position position="1"/>
    </location>
</feature>
<dbReference type="PANTHER" id="PTHR14969:SF13">
    <property type="entry name" value="AT30094P"/>
    <property type="match status" value="1"/>
</dbReference>
<feature type="transmembrane region" description="Helical" evidence="1">
    <location>
        <begin position="122"/>
        <end position="144"/>
    </location>
</feature>
<feature type="transmembrane region" description="Helical" evidence="1">
    <location>
        <begin position="64"/>
        <end position="86"/>
    </location>
</feature>
<feature type="domain" description="Phosphatidic acid phosphatase type 2/haloperoxidase" evidence="2">
    <location>
        <begin position="1"/>
        <end position="107"/>
    </location>
</feature>
<dbReference type="InterPro" id="IPR036938">
    <property type="entry name" value="PAP2/HPO_sf"/>
</dbReference>
<feature type="transmembrane region" description="Helical" evidence="1">
    <location>
        <begin position="228"/>
        <end position="248"/>
    </location>
</feature>
<evidence type="ECO:0000259" key="2">
    <source>
        <dbReference type="SMART" id="SM00014"/>
    </source>
</evidence>
<evidence type="ECO:0000256" key="1">
    <source>
        <dbReference type="SAM" id="Phobius"/>
    </source>
</evidence>
<feature type="transmembrane region" description="Helical" evidence="1">
    <location>
        <begin position="164"/>
        <end position="180"/>
    </location>
</feature>
<dbReference type="PANTHER" id="PTHR14969">
    <property type="entry name" value="SPHINGOSINE-1-PHOSPHATE PHOSPHOHYDROLASE"/>
    <property type="match status" value="1"/>
</dbReference>
<proteinExistence type="predicted"/>
<dbReference type="SMART" id="SM00014">
    <property type="entry name" value="acidPPc"/>
    <property type="match status" value="1"/>
</dbReference>
<protein>
    <recommendedName>
        <fullName evidence="2">Phosphatidic acid phosphatase type 2/haloperoxidase domain-containing protein</fullName>
    </recommendedName>
</protein>
<dbReference type="CDD" id="cd01610">
    <property type="entry name" value="PAP2_like"/>
    <property type="match status" value="1"/>
</dbReference>
<dbReference type="AlphaFoldDB" id="X1QCB5"/>